<dbReference type="Proteomes" id="UP000640426">
    <property type="component" value="Unassembled WGS sequence"/>
</dbReference>
<dbReference type="EMBL" id="JAELXS010000004">
    <property type="protein sequence ID" value="MBJ6121968.1"/>
    <property type="molecule type" value="Genomic_DNA"/>
</dbReference>
<sequence>MSDFDEERSLGYQPDDQVADYLEAIGDTEGAALLREAGIRGQGIGRLLGKAWSHTSHVVGFVEERGAGQPAAARVPIRSAFEAEADPSLIGTQIKVTLDVFQVHEYPGLSPHSVLFDFQGRDQAGSEAQDLQFASVLNVNSHDRAAVNGVPIFTGLTVPGDGLSFKATTIRIGSSSDQAIVDVLESSAFKEGLKLMGTLQPALPQLVGLAAGITKNISNRFLNKQIQSFDLGLDFGANPSSIRLRRGSYVVVQVPGRDSWRWGDWSLDRHTMGVVDSEGKPAPFNVIVFGVTGSTSTEARSAIRSEGQTALDASRNA</sequence>
<name>A0ABS0XQF3_9SPHN</name>
<organism evidence="1 2">
    <name type="scientific">Sphingomonas mollis</name>
    <dbReference type="NCBI Taxonomy" id="2795726"/>
    <lineage>
        <taxon>Bacteria</taxon>
        <taxon>Pseudomonadati</taxon>
        <taxon>Pseudomonadota</taxon>
        <taxon>Alphaproteobacteria</taxon>
        <taxon>Sphingomonadales</taxon>
        <taxon>Sphingomonadaceae</taxon>
        <taxon>Sphingomonas</taxon>
    </lineage>
</organism>
<accession>A0ABS0XQF3</accession>
<evidence type="ECO:0000313" key="1">
    <source>
        <dbReference type="EMBL" id="MBJ6121968.1"/>
    </source>
</evidence>
<evidence type="ECO:0000313" key="2">
    <source>
        <dbReference type="Proteomes" id="UP000640426"/>
    </source>
</evidence>
<proteinExistence type="predicted"/>
<reference evidence="2" key="1">
    <citation type="submission" date="2020-12" db="EMBL/GenBank/DDBJ databases">
        <title>Hymenobacter sp.</title>
        <authorList>
            <person name="Kim M.K."/>
        </authorList>
    </citation>
    <scope>NUCLEOTIDE SEQUENCE [LARGE SCALE GENOMIC DNA]</scope>
    <source>
        <strain evidence="2">BT553</strain>
    </source>
</reference>
<protein>
    <submittedName>
        <fullName evidence="1">Uncharacterized protein</fullName>
    </submittedName>
</protein>
<gene>
    <name evidence="1" type="ORF">JAO74_09210</name>
</gene>
<dbReference type="RefSeq" id="WP_199037228.1">
    <property type="nucleotide sequence ID" value="NZ_JAELXS010000004.1"/>
</dbReference>
<comment type="caution">
    <text evidence="1">The sequence shown here is derived from an EMBL/GenBank/DDBJ whole genome shotgun (WGS) entry which is preliminary data.</text>
</comment>
<keyword evidence="2" id="KW-1185">Reference proteome</keyword>